<dbReference type="Pfam" id="PF07494">
    <property type="entry name" value="Reg_prop"/>
    <property type="match status" value="8"/>
</dbReference>
<dbReference type="Pfam" id="PF07495">
    <property type="entry name" value="Y_Y_Y"/>
    <property type="match status" value="1"/>
</dbReference>
<evidence type="ECO:0000313" key="10">
    <source>
        <dbReference type="EMBL" id="MFD0998634.1"/>
    </source>
</evidence>
<keyword evidence="6" id="KW-0175">Coiled coil</keyword>
<dbReference type="PANTHER" id="PTHR45339:SF1">
    <property type="entry name" value="HYBRID SIGNAL TRANSDUCTION HISTIDINE KINASE J"/>
    <property type="match status" value="1"/>
</dbReference>
<evidence type="ECO:0000256" key="7">
    <source>
        <dbReference type="SAM" id="Phobius"/>
    </source>
</evidence>
<accession>A0ABW3JYJ9</accession>
<dbReference type="PANTHER" id="PTHR45339">
    <property type="entry name" value="HYBRID SIGNAL TRANSDUCTION HISTIDINE KINASE J"/>
    <property type="match status" value="1"/>
</dbReference>
<keyword evidence="4" id="KW-0902">Two-component regulatory system</keyword>
<keyword evidence="7" id="KW-0472">Membrane</keyword>
<dbReference type="PRINTS" id="PR00344">
    <property type="entry name" value="BCTRLSENSOR"/>
</dbReference>
<dbReference type="EMBL" id="JBHTKA010000001">
    <property type="protein sequence ID" value="MFD0998634.1"/>
    <property type="molecule type" value="Genomic_DNA"/>
</dbReference>
<dbReference type="RefSeq" id="WP_377575654.1">
    <property type="nucleotide sequence ID" value="NZ_JBHTKA010000001.1"/>
</dbReference>
<dbReference type="CDD" id="cd16922">
    <property type="entry name" value="HATPase_EvgS-ArcB-TorS-like"/>
    <property type="match status" value="1"/>
</dbReference>
<dbReference type="InterPro" id="IPR015943">
    <property type="entry name" value="WD40/YVTN_repeat-like_dom_sf"/>
</dbReference>
<dbReference type="InterPro" id="IPR003594">
    <property type="entry name" value="HATPase_dom"/>
</dbReference>
<dbReference type="Gene3D" id="1.10.287.130">
    <property type="match status" value="1"/>
</dbReference>
<sequence>MHSSRYHFLVLFVLMIAQVGWGQKKDLMFRHLNTSHGLSQDHVNAILKGYKGFMWFATDEGLNKYDGYQFQTYKHDDAIPASISSNYIHDIMEDDERNLWIATASGLDRFSRAQDTFTHFTPGDSTIITRDILFDSKQKLIWLGTTEGLFAFNPKDQSFQYYPYAENGILNLAQNFIYRITQELSGDLWLATDNGLNRFNPASKTFKRYTHRPEDPGSIGSNTIKAVYTDAQGRVWIGTLGSGIALYNPQTDSFKSFRHDPNNTTSIGHNDILSFAEDDNGNLWVGTENGGISIFHKKTQTFTRYTYNLFDPNSLSNNSIYSLYKDDTGNMWIGTWSGGINFVPKFGQKFNLYQQQPDHKGLSNNIVLAITGDYKGDLWIGTDGGGLNLFHRKTHTFTHFQHNPKNPNSPASDYILSVVEATPGVLALGYHRGGLDLFDTRTGIFIHHMPEEGNPTSLAHTTLTAVFKDRDGHIWIGTWGSGIGIYHPDKKEFTWYQQHPHDKNSLSDNFIYTLGEDAEGNIWVGTTSGLNRLDKKTGKFTRFYNNKFDPKSLGHDVVGTMLCDHLGNMWFGTSGGLNLYNKTTQTFTPYTEHDGLPNNMIRSILEDNHGNLWVATNKGLSRFNPKTKAVRNYTTADGLQGNEFKSHSCYKTADGELFFGGPNGLNSFYPDSLKDNTSIPPIYFTGLQIFNKPVTVHSKDSILEKQINETKEITLSYDQSVFTLEFAALNFVLPEKNQYAYKLDGFDKEWNYVGHKRTATYTNLDPGEYIFHVKASNNDGLWNETGASIRIVITPPYWYTWWFRILIACLIAGTIFIFVRIRVKAVDKQRAALEHQVKIHTAEAVERKEALEAQAENMQTLNDQLQAQTEFLQNLNDEIEQQRIEAEEARSEAERANQAKSIFLATMSHEIRTPMNGVIGMASLLAETPLSSEQREYTEIIRSSGESLLGVINDILDFSKIESGKMELEEKDFDLRNCVEEVLDLFANKASDLRLDLLYELDPDVPEYIVGDSLRLRQILINLVGNAIKFTQRGEIFVSAHVQGKDGDRYQLRITVRDTGIGIPEDKLNRLFKAFSQVDASTTRKYGGTGLGLAISEKLVGLMGGHIWIESTVGKGTTFFFTIKTRLSKEKPPTYIYDKDALRDKKILVVDDNATNRLILKNQLQLWQAEPVLANSGENAMDILSKTSDFDLVLTDMQMPGINGLELGKMIRERYPELSMVLLSSIGDDRSERFTKIFSSILTKPVKHSMLYKIILMNLRKHDKTPAPADQVNQKLRDDFAQQFPLHILIAEDNLVNQKLATRVLNKLGYNPDVASNGREALDSFMASHHNMILMDVQMPEMDGLETTQRIRQHNGTQPVIIAMTANAMQGDREQCIKAGMNDYISKPVNLEELMKTIERWAIQAKNQR</sequence>
<dbReference type="Pfam" id="PF00072">
    <property type="entry name" value="Response_reg"/>
    <property type="match status" value="2"/>
</dbReference>
<feature type="domain" description="Response regulatory" evidence="9">
    <location>
        <begin position="1146"/>
        <end position="1259"/>
    </location>
</feature>
<feature type="coiled-coil region" evidence="6">
    <location>
        <begin position="841"/>
        <end position="899"/>
    </location>
</feature>
<evidence type="ECO:0000313" key="11">
    <source>
        <dbReference type="Proteomes" id="UP001597112"/>
    </source>
</evidence>
<dbReference type="Gene3D" id="3.30.565.10">
    <property type="entry name" value="Histidine kinase-like ATPase, C-terminal domain"/>
    <property type="match status" value="1"/>
</dbReference>
<dbReference type="InterPro" id="IPR011123">
    <property type="entry name" value="Y_Y_Y"/>
</dbReference>
<keyword evidence="7" id="KW-1133">Transmembrane helix</keyword>
<comment type="catalytic activity">
    <reaction evidence="1">
        <text>ATP + protein L-histidine = ADP + protein N-phospho-L-histidine.</text>
        <dbReference type="EC" id="2.7.13.3"/>
    </reaction>
</comment>
<feature type="transmembrane region" description="Helical" evidence="7">
    <location>
        <begin position="801"/>
        <end position="821"/>
    </location>
</feature>
<dbReference type="PROSITE" id="PS50110">
    <property type="entry name" value="RESPONSE_REGULATORY"/>
    <property type="match status" value="2"/>
</dbReference>
<dbReference type="Pfam" id="PF02518">
    <property type="entry name" value="HATPase_c"/>
    <property type="match status" value="1"/>
</dbReference>
<keyword evidence="3 5" id="KW-0597">Phosphoprotein</keyword>
<dbReference type="InterPro" id="IPR005467">
    <property type="entry name" value="His_kinase_dom"/>
</dbReference>
<dbReference type="PROSITE" id="PS50109">
    <property type="entry name" value="HIS_KIN"/>
    <property type="match status" value="1"/>
</dbReference>
<evidence type="ECO:0000259" key="8">
    <source>
        <dbReference type="PROSITE" id="PS50109"/>
    </source>
</evidence>
<evidence type="ECO:0000259" key="9">
    <source>
        <dbReference type="PROSITE" id="PS50110"/>
    </source>
</evidence>
<feature type="modified residue" description="4-aspartylphosphate" evidence="5">
    <location>
        <position position="1196"/>
    </location>
</feature>
<dbReference type="InterPro" id="IPR011110">
    <property type="entry name" value="Reg_prop"/>
</dbReference>
<dbReference type="InterPro" id="IPR013783">
    <property type="entry name" value="Ig-like_fold"/>
</dbReference>
<evidence type="ECO:0000256" key="1">
    <source>
        <dbReference type="ARBA" id="ARBA00000085"/>
    </source>
</evidence>
<dbReference type="InterPro" id="IPR001789">
    <property type="entry name" value="Sig_transdc_resp-reg_receiver"/>
</dbReference>
<keyword evidence="11" id="KW-1185">Reference proteome</keyword>
<evidence type="ECO:0000256" key="5">
    <source>
        <dbReference type="PROSITE-ProRule" id="PRU00169"/>
    </source>
</evidence>
<dbReference type="SUPFAM" id="SSF55874">
    <property type="entry name" value="ATPase domain of HSP90 chaperone/DNA topoisomerase II/histidine kinase"/>
    <property type="match status" value="1"/>
</dbReference>
<organism evidence="10 11">
    <name type="scientific">Ohtaekwangia kribbensis</name>
    <dbReference type="NCBI Taxonomy" id="688913"/>
    <lineage>
        <taxon>Bacteria</taxon>
        <taxon>Pseudomonadati</taxon>
        <taxon>Bacteroidota</taxon>
        <taxon>Cytophagia</taxon>
        <taxon>Cytophagales</taxon>
        <taxon>Fulvivirgaceae</taxon>
        <taxon>Ohtaekwangia</taxon>
    </lineage>
</organism>
<dbReference type="SUPFAM" id="SSF63829">
    <property type="entry name" value="Calcium-dependent phosphotriesterase"/>
    <property type="match status" value="3"/>
</dbReference>
<evidence type="ECO:0000256" key="4">
    <source>
        <dbReference type="ARBA" id="ARBA00023012"/>
    </source>
</evidence>
<evidence type="ECO:0000256" key="3">
    <source>
        <dbReference type="ARBA" id="ARBA00022553"/>
    </source>
</evidence>
<dbReference type="SMART" id="SM00387">
    <property type="entry name" value="HATPase_c"/>
    <property type="match status" value="1"/>
</dbReference>
<evidence type="ECO:0000256" key="6">
    <source>
        <dbReference type="SAM" id="Coils"/>
    </source>
</evidence>
<dbReference type="InterPro" id="IPR003661">
    <property type="entry name" value="HisK_dim/P_dom"/>
</dbReference>
<name>A0ABW3JYJ9_9BACT</name>
<feature type="domain" description="Response regulatory" evidence="9">
    <location>
        <begin position="1287"/>
        <end position="1402"/>
    </location>
</feature>
<dbReference type="EC" id="2.7.13.3" evidence="2"/>
<comment type="caution">
    <text evidence="10">The sequence shown here is derived from an EMBL/GenBank/DDBJ whole genome shotgun (WGS) entry which is preliminary data.</text>
</comment>
<dbReference type="Gene3D" id="2.60.40.10">
    <property type="entry name" value="Immunoglobulins"/>
    <property type="match status" value="1"/>
</dbReference>
<dbReference type="Gene3D" id="2.130.10.10">
    <property type="entry name" value="YVTN repeat-like/Quinoprotein amine dehydrogenase"/>
    <property type="match status" value="2"/>
</dbReference>
<dbReference type="InterPro" id="IPR004358">
    <property type="entry name" value="Sig_transdc_His_kin-like_C"/>
</dbReference>
<reference evidence="11" key="1">
    <citation type="journal article" date="2019" name="Int. J. Syst. Evol. Microbiol.">
        <title>The Global Catalogue of Microorganisms (GCM) 10K type strain sequencing project: providing services to taxonomists for standard genome sequencing and annotation.</title>
        <authorList>
            <consortium name="The Broad Institute Genomics Platform"/>
            <consortium name="The Broad Institute Genome Sequencing Center for Infectious Disease"/>
            <person name="Wu L."/>
            <person name="Ma J."/>
        </authorList>
    </citation>
    <scope>NUCLEOTIDE SEQUENCE [LARGE SCALE GENOMIC DNA]</scope>
    <source>
        <strain evidence="11">CCUG 58938</strain>
    </source>
</reference>
<feature type="domain" description="Histidine kinase" evidence="8">
    <location>
        <begin position="906"/>
        <end position="1127"/>
    </location>
</feature>
<evidence type="ECO:0000256" key="2">
    <source>
        <dbReference type="ARBA" id="ARBA00012438"/>
    </source>
</evidence>
<dbReference type="SMART" id="SM00448">
    <property type="entry name" value="REC"/>
    <property type="match status" value="2"/>
</dbReference>
<dbReference type="Pfam" id="PF00512">
    <property type="entry name" value="HisKA"/>
    <property type="match status" value="1"/>
</dbReference>
<dbReference type="CDD" id="cd17546">
    <property type="entry name" value="REC_hyHK_CKI1_RcsC-like"/>
    <property type="match status" value="1"/>
</dbReference>
<feature type="modified residue" description="4-aspartylphosphate" evidence="5">
    <location>
        <position position="1336"/>
    </location>
</feature>
<dbReference type="InterPro" id="IPR036097">
    <property type="entry name" value="HisK_dim/P_sf"/>
</dbReference>
<gene>
    <name evidence="10" type="ORF">ACFQ21_04920</name>
</gene>
<keyword evidence="7" id="KW-0812">Transmembrane</keyword>
<dbReference type="SMART" id="SM00388">
    <property type="entry name" value="HisKA"/>
    <property type="match status" value="1"/>
</dbReference>
<protein>
    <recommendedName>
        <fullName evidence="2">histidine kinase</fullName>
        <ecNumber evidence="2">2.7.13.3</ecNumber>
    </recommendedName>
</protein>
<proteinExistence type="predicted"/>
<dbReference type="SUPFAM" id="SSF52172">
    <property type="entry name" value="CheY-like"/>
    <property type="match status" value="2"/>
</dbReference>
<dbReference type="Proteomes" id="UP001597112">
    <property type="component" value="Unassembled WGS sequence"/>
</dbReference>
<dbReference type="InterPro" id="IPR036890">
    <property type="entry name" value="HATPase_C_sf"/>
</dbReference>
<dbReference type="InterPro" id="IPR011006">
    <property type="entry name" value="CheY-like_superfamily"/>
</dbReference>
<dbReference type="SUPFAM" id="SSF47384">
    <property type="entry name" value="Homodimeric domain of signal transducing histidine kinase"/>
    <property type="match status" value="1"/>
</dbReference>
<dbReference type="CDD" id="cd00082">
    <property type="entry name" value="HisKA"/>
    <property type="match status" value="1"/>
</dbReference>
<dbReference type="Gene3D" id="3.40.50.2300">
    <property type="match status" value="2"/>
</dbReference>